<dbReference type="SUPFAM" id="SSF50630">
    <property type="entry name" value="Acid proteases"/>
    <property type="match status" value="1"/>
</dbReference>
<comment type="similarity">
    <text evidence="3 13">Belongs to the peptidase A1 family.</text>
</comment>
<dbReference type="EC" id="3.4.23.24" evidence="4"/>
<evidence type="ECO:0000256" key="10">
    <source>
        <dbReference type="ARBA" id="ARBA00023145"/>
    </source>
</evidence>
<feature type="active site" evidence="12">
    <location>
        <position position="99"/>
    </location>
</feature>
<dbReference type="GO" id="GO:0004190">
    <property type="term" value="F:aspartic-type endopeptidase activity"/>
    <property type="evidence" value="ECO:0007669"/>
    <property type="project" value="UniProtKB-KW"/>
</dbReference>
<protein>
    <recommendedName>
        <fullName evidence="4">candidapepsin</fullName>
        <ecNumber evidence="4">3.4.23.24</ecNumber>
    </recommendedName>
</protein>
<dbReference type="GO" id="GO:0006508">
    <property type="term" value="P:proteolysis"/>
    <property type="evidence" value="ECO:0007669"/>
    <property type="project" value="UniProtKB-KW"/>
</dbReference>
<keyword evidence="10" id="KW-0865">Zymogen</keyword>
<dbReference type="Gene3D" id="2.40.70.10">
    <property type="entry name" value="Acid Proteases"/>
    <property type="match status" value="2"/>
</dbReference>
<feature type="region of interest" description="Disordered" evidence="14">
    <location>
        <begin position="538"/>
        <end position="589"/>
    </location>
</feature>
<keyword evidence="9 13" id="KW-0378">Hydrolase</keyword>
<evidence type="ECO:0000256" key="9">
    <source>
        <dbReference type="ARBA" id="ARBA00022801"/>
    </source>
</evidence>
<keyword evidence="15" id="KW-0812">Transmembrane</keyword>
<dbReference type="PANTHER" id="PTHR47966:SF65">
    <property type="entry name" value="ASPARTIC-TYPE ENDOPEPTIDASE"/>
    <property type="match status" value="1"/>
</dbReference>
<evidence type="ECO:0000313" key="18">
    <source>
        <dbReference type="EMBL" id="BAE91902.1"/>
    </source>
</evidence>
<keyword evidence="15" id="KW-1133">Transmembrane helix</keyword>
<dbReference type="MEROPS" id="A01.030"/>
<evidence type="ECO:0000256" key="5">
    <source>
        <dbReference type="ARBA" id="ARBA00022525"/>
    </source>
</evidence>
<keyword evidence="7 16" id="KW-0732">Signal</keyword>
<evidence type="ECO:0000256" key="8">
    <source>
        <dbReference type="ARBA" id="ARBA00022750"/>
    </source>
</evidence>
<dbReference type="CDD" id="cd05474">
    <property type="entry name" value="SAP_like"/>
    <property type="match status" value="1"/>
</dbReference>
<evidence type="ECO:0000256" key="6">
    <source>
        <dbReference type="ARBA" id="ARBA00022670"/>
    </source>
</evidence>
<evidence type="ECO:0000256" key="11">
    <source>
        <dbReference type="ARBA" id="ARBA00023157"/>
    </source>
</evidence>
<evidence type="ECO:0000256" key="1">
    <source>
        <dbReference type="ARBA" id="ARBA00001675"/>
    </source>
</evidence>
<accession>Q25C39</accession>
<name>Q25C39_9ASCO</name>
<dbReference type="InterPro" id="IPR033876">
    <property type="entry name" value="SAP-like"/>
</dbReference>
<feature type="domain" description="Peptidase A1" evidence="17">
    <location>
        <begin position="81"/>
        <end position="487"/>
    </location>
</feature>
<dbReference type="InterPro" id="IPR021109">
    <property type="entry name" value="Peptidase_aspartic_dom_sf"/>
</dbReference>
<feature type="signal peptide" evidence="16">
    <location>
        <begin position="1"/>
        <end position="22"/>
    </location>
</feature>
<dbReference type="PROSITE" id="PS00141">
    <property type="entry name" value="ASP_PROTEASE"/>
    <property type="match status" value="2"/>
</dbReference>
<keyword evidence="15" id="KW-0472">Membrane</keyword>
<evidence type="ECO:0000256" key="7">
    <source>
        <dbReference type="ARBA" id="ARBA00022729"/>
    </source>
</evidence>
<dbReference type="EMBL" id="AB236166">
    <property type="protein sequence ID" value="BAE91902.1"/>
    <property type="molecule type" value="Genomic_DNA"/>
</dbReference>
<sequence>MRCKNILEAMLLVAGGTVPVAGLPAGESKANSSPGYLRMEAEIYRGHSFETSQRGGRPYMLEKRAEDGSVLMELQNNQSFYKVELEVGSDKQKIGVLVDTGSSDLWIMNQNNSYCESSSSSSKMRERKGRKLSDLRNLNLDVSEKNVKAVGAAETETMTLSVGEGLFSWFETQTDGSGGETETASGDSSEATIDCSVYGTFDPSSSDTFKSNGTEFSISYADDSFAKGTWGTDDVTFNGVTVDQLSMAIADETNSSMGVLGIGLKGLETTYSGDVTNAYTYENLPYKMQSQGLISKPVYSVYLNDSESSAASILFGAVDHDKYTGTLTLLPIINTAESLGYSTPVRLEVTLSKLYTGSSSNKTAVSIASGAAAALLDTGTTLTYVPSDIISTIVDQYGFQYSSSVGTYVAKCDSLDDAEIVFDFQGTKIWVPFSSFAVSLTTNGGSQSSYCALGLMDSGDDTFTLGDSFLNNVYFVADLENLQIAIAPANLDSTSEDIEVVSDSGIPSAKSASAYSSSWGASGSAVASSLSVQTGAETVTSTDAGSDSTGSASGSSGSASSSSSKSSASSSSGSSGSSSKSGSSSSKYAAGNAWGMSVCSLAFTIAVSVLVIG</sequence>
<keyword evidence="5" id="KW-0964">Secreted</keyword>
<dbReference type="Pfam" id="PF00026">
    <property type="entry name" value="Asp"/>
    <property type="match status" value="2"/>
</dbReference>
<dbReference type="PROSITE" id="PS51767">
    <property type="entry name" value="PEPTIDASE_A1"/>
    <property type="match status" value="1"/>
</dbReference>
<feature type="active site" evidence="12">
    <location>
        <position position="377"/>
    </location>
</feature>
<gene>
    <name evidence="18" type="primary">YPS1</name>
</gene>
<dbReference type="InterPro" id="IPR033121">
    <property type="entry name" value="PEPTIDASE_A1"/>
</dbReference>
<evidence type="ECO:0000256" key="13">
    <source>
        <dbReference type="RuleBase" id="RU000454"/>
    </source>
</evidence>
<evidence type="ECO:0000256" key="12">
    <source>
        <dbReference type="PIRSR" id="PIRSR601461-1"/>
    </source>
</evidence>
<dbReference type="InterPro" id="IPR001461">
    <property type="entry name" value="Aspartic_peptidase_A1"/>
</dbReference>
<dbReference type="PRINTS" id="PR00792">
    <property type="entry name" value="PEPSIN"/>
</dbReference>
<comment type="subcellular location">
    <subcellularLocation>
        <location evidence="2">Secreted</location>
    </subcellularLocation>
</comment>
<comment type="catalytic activity">
    <reaction evidence="1">
        <text>Preferential cleavage at the carboxyl of hydrophobic amino acids, but fails to cleave 15-Leu-|-Tyr-16, 16-Tyr-|-Leu-17 and 24-Phe-|-Phe-25 of insulin B chain. Activates trypsinogen, and degrades keratin.</text>
        <dbReference type="EC" id="3.4.23.24"/>
    </reaction>
</comment>
<evidence type="ECO:0000256" key="2">
    <source>
        <dbReference type="ARBA" id="ARBA00004613"/>
    </source>
</evidence>
<dbReference type="InterPro" id="IPR001969">
    <property type="entry name" value="Aspartic_peptidase_AS"/>
</dbReference>
<evidence type="ECO:0000256" key="15">
    <source>
        <dbReference type="SAM" id="Phobius"/>
    </source>
</evidence>
<dbReference type="GO" id="GO:0005576">
    <property type="term" value="C:extracellular region"/>
    <property type="evidence" value="ECO:0007669"/>
    <property type="project" value="UniProtKB-SubCell"/>
</dbReference>
<proteinExistence type="inferred from homology"/>
<feature type="transmembrane region" description="Helical" evidence="15">
    <location>
        <begin position="593"/>
        <end position="612"/>
    </location>
</feature>
<evidence type="ECO:0000256" key="16">
    <source>
        <dbReference type="SAM" id="SignalP"/>
    </source>
</evidence>
<keyword evidence="6 13" id="KW-0645">Protease</keyword>
<keyword evidence="11" id="KW-1015">Disulfide bond</keyword>
<reference evidence="18" key="1">
    <citation type="journal article" date="2007" name="FEMS Yeast Res.">
        <title>Antibody expression in protease-deficient strains of the methylotrophic yeast Ogataea minuta.</title>
        <authorList>
            <person name="Kuroda K."/>
            <person name="Kitagawa Y."/>
            <person name="Kobayashi K."/>
            <person name="Tsumura H."/>
            <person name="Komeda T."/>
            <person name="Mori E."/>
            <person name="Motoki K."/>
            <person name="Kataoka S."/>
            <person name="Chiba Y."/>
            <person name="Jigami Y."/>
        </authorList>
    </citation>
    <scope>NUCLEOTIDE SEQUENCE</scope>
    <source>
        <strain evidence="18">NBRC 10746</strain>
    </source>
</reference>
<keyword evidence="8 13" id="KW-0064">Aspartyl protease</keyword>
<evidence type="ECO:0000259" key="17">
    <source>
        <dbReference type="PROSITE" id="PS51767"/>
    </source>
</evidence>
<organism evidence="18">
    <name type="scientific">Ogataea minuta</name>
    <dbReference type="NCBI Taxonomy" id="36026"/>
    <lineage>
        <taxon>Eukaryota</taxon>
        <taxon>Fungi</taxon>
        <taxon>Dikarya</taxon>
        <taxon>Ascomycota</taxon>
        <taxon>Saccharomycotina</taxon>
        <taxon>Pichiomycetes</taxon>
        <taxon>Pichiales</taxon>
        <taxon>Pichiaceae</taxon>
        <taxon>Ogataea</taxon>
    </lineage>
</organism>
<dbReference type="AlphaFoldDB" id="Q25C39"/>
<dbReference type="PANTHER" id="PTHR47966">
    <property type="entry name" value="BETA-SITE APP-CLEAVING ENZYME, ISOFORM A-RELATED"/>
    <property type="match status" value="1"/>
</dbReference>
<feature type="compositionally biased region" description="Low complexity" evidence="14">
    <location>
        <begin position="541"/>
        <end position="586"/>
    </location>
</feature>
<evidence type="ECO:0000256" key="3">
    <source>
        <dbReference type="ARBA" id="ARBA00007447"/>
    </source>
</evidence>
<feature type="chain" id="PRO_5004203654" description="candidapepsin" evidence="16">
    <location>
        <begin position="23"/>
        <end position="613"/>
    </location>
</feature>
<evidence type="ECO:0000256" key="4">
    <source>
        <dbReference type="ARBA" id="ARBA00013207"/>
    </source>
</evidence>
<evidence type="ECO:0000256" key="14">
    <source>
        <dbReference type="SAM" id="MobiDB-lite"/>
    </source>
</evidence>